<keyword evidence="1" id="KW-0812">Transmembrane</keyword>
<sequence>MLARNTKDTLTLSFAVTISIIASLFLYSVILPNYSFGRAYSLFDGVALPDRSGYILYHSGLLLYSITLLGLFFVIFPHRVDRGSLLRLILSALLIYPPWWILIDSPLILSFMAALLLSPPEPAAFSAIAIGLSLLVIALVTLLFLLTAILLRIILNLHTTRIRLFLFHTTAVPTGIVFGYFALAEFLKPFFPPLYE</sequence>
<evidence type="ECO:0000313" key="3">
    <source>
        <dbReference type="Proteomes" id="UP000460298"/>
    </source>
</evidence>
<evidence type="ECO:0000256" key="1">
    <source>
        <dbReference type="SAM" id="Phobius"/>
    </source>
</evidence>
<proteinExistence type="predicted"/>
<accession>A0A833LY64</accession>
<feature type="transmembrane region" description="Helical" evidence="1">
    <location>
        <begin position="12"/>
        <end position="34"/>
    </location>
</feature>
<dbReference type="Proteomes" id="UP000460298">
    <property type="component" value="Unassembled WGS sequence"/>
</dbReference>
<keyword evidence="1" id="KW-1133">Transmembrane helix</keyword>
<feature type="transmembrane region" description="Helical" evidence="1">
    <location>
        <begin position="163"/>
        <end position="183"/>
    </location>
</feature>
<name>A0A833LY64_9LEPT</name>
<evidence type="ECO:0000313" key="2">
    <source>
        <dbReference type="EMBL" id="KAB2934250.1"/>
    </source>
</evidence>
<keyword evidence="1" id="KW-0472">Membrane</keyword>
<dbReference type="EMBL" id="WBUI01000003">
    <property type="protein sequence ID" value="KAB2934250.1"/>
    <property type="molecule type" value="Genomic_DNA"/>
</dbReference>
<gene>
    <name evidence="2" type="ORF">F9K24_04285</name>
</gene>
<protein>
    <submittedName>
        <fullName evidence="2">Uncharacterized protein</fullName>
    </submittedName>
</protein>
<reference evidence="2 3" key="1">
    <citation type="submission" date="2019-10" db="EMBL/GenBank/DDBJ databases">
        <title>Extracellular Electron Transfer in a Candidatus Methanoperedens spp. Enrichment Culture.</title>
        <authorList>
            <person name="Berger S."/>
            <person name="Rangel Shaw D."/>
            <person name="Berben T."/>
            <person name="In 'T Zandt M."/>
            <person name="Frank J."/>
            <person name="Reimann J."/>
            <person name="Jetten M.S.M."/>
            <person name="Welte C.U."/>
        </authorList>
    </citation>
    <scope>NUCLEOTIDE SEQUENCE [LARGE SCALE GENOMIC DNA]</scope>
    <source>
        <strain evidence="2">SB12</strain>
    </source>
</reference>
<feature type="transmembrane region" description="Helical" evidence="1">
    <location>
        <begin position="88"/>
        <end position="117"/>
    </location>
</feature>
<feature type="transmembrane region" description="Helical" evidence="1">
    <location>
        <begin position="123"/>
        <end position="151"/>
    </location>
</feature>
<organism evidence="2 3">
    <name type="scientific">Leptonema illini</name>
    <dbReference type="NCBI Taxonomy" id="183"/>
    <lineage>
        <taxon>Bacteria</taxon>
        <taxon>Pseudomonadati</taxon>
        <taxon>Spirochaetota</taxon>
        <taxon>Spirochaetia</taxon>
        <taxon>Leptospirales</taxon>
        <taxon>Leptospiraceae</taxon>
        <taxon>Leptonema</taxon>
    </lineage>
</organism>
<feature type="transmembrane region" description="Helical" evidence="1">
    <location>
        <begin position="54"/>
        <end position="76"/>
    </location>
</feature>
<dbReference type="AlphaFoldDB" id="A0A833LY64"/>
<comment type="caution">
    <text evidence="2">The sequence shown here is derived from an EMBL/GenBank/DDBJ whole genome shotgun (WGS) entry which is preliminary data.</text>
</comment>